<keyword evidence="1" id="KW-0812">Transmembrane</keyword>
<feature type="transmembrane region" description="Helical" evidence="1">
    <location>
        <begin position="12"/>
        <end position="32"/>
    </location>
</feature>
<name>A0A8E0IEX5_LACPA</name>
<dbReference type="NCBIfam" id="TIGR01167">
    <property type="entry name" value="LPXTG_anchor"/>
    <property type="match status" value="1"/>
</dbReference>
<dbReference type="AlphaFoldDB" id="A0A8E0IEX5"/>
<evidence type="ECO:0000256" key="1">
    <source>
        <dbReference type="SAM" id="Phobius"/>
    </source>
</evidence>
<evidence type="ECO:0000313" key="2">
    <source>
        <dbReference type="EMBL" id="EPC50087.1"/>
    </source>
</evidence>
<accession>A0A8E0IEX5</accession>
<protein>
    <recommendedName>
        <fullName evidence="4">Gram-positive cocci surface proteins LPxTG domain-containing protein</fullName>
    </recommendedName>
</protein>
<keyword evidence="1" id="KW-0472">Membrane</keyword>
<sequence>MPQTGDSNNHVAFWLGILLLVIGLGFGGFAYYHKRQSR</sequence>
<dbReference type="EMBL" id="ANJX01000424">
    <property type="protein sequence ID" value="EPC50087.1"/>
    <property type="molecule type" value="Genomic_DNA"/>
</dbReference>
<gene>
    <name evidence="2" type="ORF">Lpp77_15598</name>
</gene>
<reference evidence="2 3" key="1">
    <citation type="journal article" date="2013" name="PLoS ONE">
        <title>Lactobacillus paracasei comparative genomics: towards species pan-genome definition and exploitation of diversity.</title>
        <authorList>
            <person name="Smokvina T."/>
            <person name="Wels M."/>
            <person name="Polka J."/>
            <person name="Chervaux C."/>
            <person name="Brisse S."/>
            <person name="Boekhorst J."/>
            <person name="van Hylckama Vlieg J.E."/>
            <person name="Siezen R.J."/>
        </authorList>
    </citation>
    <scope>NUCLEOTIDE SEQUENCE [LARGE SCALE GENOMIC DNA]</scope>
    <source>
        <strain evidence="2 3">CNCM I-4270</strain>
    </source>
</reference>
<proteinExistence type="predicted"/>
<dbReference type="Proteomes" id="UP000014249">
    <property type="component" value="Unassembled WGS sequence"/>
</dbReference>
<keyword evidence="1" id="KW-1133">Transmembrane helix</keyword>
<evidence type="ECO:0000313" key="3">
    <source>
        <dbReference type="Proteomes" id="UP000014249"/>
    </source>
</evidence>
<comment type="caution">
    <text evidence="2">The sequence shown here is derived from an EMBL/GenBank/DDBJ whole genome shotgun (WGS) entry which is preliminary data.</text>
</comment>
<organism evidence="2 3">
    <name type="scientific">Lacticaseibacillus paracasei subsp. paracasei CNCM I-4270</name>
    <dbReference type="NCBI Taxonomy" id="1256202"/>
    <lineage>
        <taxon>Bacteria</taxon>
        <taxon>Bacillati</taxon>
        <taxon>Bacillota</taxon>
        <taxon>Bacilli</taxon>
        <taxon>Lactobacillales</taxon>
        <taxon>Lactobacillaceae</taxon>
        <taxon>Lacticaseibacillus</taxon>
    </lineage>
</organism>
<evidence type="ECO:0008006" key="4">
    <source>
        <dbReference type="Google" id="ProtNLM"/>
    </source>
</evidence>